<evidence type="ECO:0000259" key="1">
    <source>
        <dbReference type="Pfam" id="PF02625"/>
    </source>
</evidence>
<organism evidence="2 3">
    <name type="scientific">Formimonas warabiya</name>
    <dbReference type="NCBI Taxonomy" id="1761012"/>
    <lineage>
        <taxon>Bacteria</taxon>
        <taxon>Bacillati</taxon>
        <taxon>Bacillota</taxon>
        <taxon>Clostridia</taxon>
        <taxon>Eubacteriales</taxon>
        <taxon>Peptococcaceae</taxon>
        <taxon>Candidatus Formimonas</taxon>
    </lineage>
</organism>
<dbReference type="PANTHER" id="PTHR30388:SF6">
    <property type="entry name" value="XANTHINE DEHYDROGENASE SUBUNIT A-RELATED"/>
    <property type="match status" value="1"/>
</dbReference>
<dbReference type="Pfam" id="PF02625">
    <property type="entry name" value="XdhC_CoxI"/>
    <property type="match status" value="1"/>
</dbReference>
<name>A0A3G1KR05_FORW1</name>
<feature type="domain" description="XdhC- CoxI" evidence="1">
    <location>
        <begin position="13"/>
        <end position="73"/>
    </location>
</feature>
<dbReference type="OrthoDB" id="2889025at2"/>
<dbReference type="PANTHER" id="PTHR30388">
    <property type="entry name" value="ALDEHYDE OXIDOREDUCTASE MOLYBDENUM COFACTOR ASSEMBLY PROTEIN"/>
    <property type="match status" value="1"/>
</dbReference>
<dbReference type="InterPro" id="IPR003777">
    <property type="entry name" value="XdhC_CoxI"/>
</dbReference>
<evidence type="ECO:0000313" key="3">
    <source>
        <dbReference type="Proteomes" id="UP000323521"/>
    </source>
</evidence>
<protein>
    <recommendedName>
        <fullName evidence="1">XdhC- CoxI domain-containing protein</fullName>
    </recommendedName>
</protein>
<accession>A0A3G1KR05</accession>
<dbReference type="Proteomes" id="UP000323521">
    <property type="component" value="Chromosome"/>
</dbReference>
<dbReference type="RefSeq" id="WP_148134126.1">
    <property type="nucleotide sequence ID" value="NZ_CP017634.1"/>
</dbReference>
<dbReference type="EMBL" id="CP017634">
    <property type="protein sequence ID" value="ATW24891.1"/>
    <property type="molecule type" value="Genomic_DNA"/>
</dbReference>
<sequence>MTAEIIQTILDALRNRRKVALVTLCSTDGSTPRKAGAKMLVFPEGNIMGTIGGGSLEYQAIQKALTVLDTGQAVYCTCNLDDLGMVCGGRGTVYIECFGGEI</sequence>
<keyword evidence="3" id="KW-1185">Reference proteome</keyword>
<dbReference type="KEGG" id="fwa:DCMF_09015"/>
<gene>
    <name evidence="2" type="ORF">DCMF_09015</name>
</gene>
<dbReference type="InterPro" id="IPR052698">
    <property type="entry name" value="MoCofactor_Util/Proc"/>
</dbReference>
<proteinExistence type="predicted"/>
<evidence type="ECO:0000313" key="2">
    <source>
        <dbReference type="EMBL" id="ATW24891.1"/>
    </source>
</evidence>
<reference evidence="2 3" key="1">
    <citation type="submission" date="2016-10" db="EMBL/GenBank/DDBJ databases">
        <title>Complete Genome Sequence of Peptococcaceae strain DCMF.</title>
        <authorList>
            <person name="Edwards R.J."/>
            <person name="Holland S.I."/>
            <person name="Deshpande N.P."/>
            <person name="Wong Y.K."/>
            <person name="Ertan H."/>
            <person name="Manefield M."/>
            <person name="Russell T.L."/>
            <person name="Lee M.J."/>
        </authorList>
    </citation>
    <scope>NUCLEOTIDE SEQUENCE [LARGE SCALE GENOMIC DNA]</scope>
    <source>
        <strain evidence="2 3">DCMF</strain>
    </source>
</reference>
<dbReference type="AlphaFoldDB" id="A0A3G1KR05"/>